<dbReference type="GO" id="GO:0009252">
    <property type="term" value="P:peptidoglycan biosynthetic process"/>
    <property type="evidence" value="ECO:0007669"/>
    <property type="project" value="UniProtKB-UniPathway"/>
</dbReference>
<dbReference type="Gene3D" id="3.40.710.10">
    <property type="entry name" value="DD-peptidase/beta-lactamase superfamily"/>
    <property type="match status" value="1"/>
</dbReference>
<name>A0A1Z4C1R3_9GAMM</name>
<dbReference type="Pfam" id="PF00905">
    <property type="entry name" value="Transpeptidase"/>
    <property type="match status" value="1"/>
</dbReference>
<dbReference type="Pfam" id="PF00912">
    <property type="entry name" value="Transgly"/>
    <property type="match status" value="1"/>
</dbReference>
<keyword evidence="12" id="KW-0732">Signal</keyword>
<feature type="domain" description="Penicillin-binding C-terminal" evidence="15">
    <location>
        <begin position="673"/>
        <end position="751"/>
    </location>
</feature>
<dbReference type="EMBL" id="CP022129">
    <property type="protein sequence ID" value="ASF47472.1"/>
    <property type="molecule type" value="Genomic_DNA"/>
</dbReference>
<evidence type="ECO:0000256" key="5">
    <source>
        <dbReference type="ARBA" id="ARBA00022670"/>
    </source>
</evidence>
<evidence type="ECO:0000259" key="13">
    <source>
        <dbReference type="Pfam" id="PF00905"/>
    </source>
</evidence>
<gene>
    <name evidence="16" type="primary">pbpC</name>
    <name evidence="16" type="ORF">CEK71_16170</name>
</gene>
<dbReference type="SUPFAM" id="SSF53955">
    <property type="entry name" value="Lysozyme-like"/>
    <property type="match status" value="1"/>
</dbReference>
<dbReference type="InterPro" id="IPR012338">
    <property type="entry name" value="Beta-lactam/transpept-like"/>
</dbReference>
<dbReference type="Proteomes" id="UP000197019">
    <property type="component" value="Chromosome"/>
</dbReference>
<dbReference type="PANTHER" id="PTHR32282:SF15">
    <property type="entry name" value="PENICILLIN-BINDING PROTEIN 1C"/>
    <property type="match status" value="1"/>
</dbReference>
<dbReference type="InterPro" id="IPR009647">
    <property type="entry name" value="PBP_C"/>
</dbReference>
<dbReference type="InterPro" id="IPR001264">
    <property type="entry name" value="Glyco_trans_51"/>
</dbReference>
<dbReference type="SUPFAM" id="SSF56601">
    <property type="entry name" value="beta-lactamase/transpeptidase-like"/>
    <property type="match status" value="1"/>
</dbReference>
<evidence type="ECO:0000256" key="3">
    <source>
        <dbReference type="ARBA" id="ARBA00007739"/>
    </source>
</evidence>
<evidence type="ECO:0000256" key="7">
    <source>
        <dbReference type="ARBA" id="ARBA00022679"/>
    </source>
</evidence>
<dbReference type="GO" id="GO:0008658">
    <property type="term" value="F:penicillin binding"/>
    <property type="evidence" value="ECO:0007669"/>
    <property type="project" value="InterPro"/>
</dbReference>
<comment type="similarity">
    <text evidence="3">In the N-terminal section; belongs to the glycosyltransferase 51 family.</text>
</comment>
<dbReference type="PROSITE" id="PS51257">
    <property type="entry name" value="PROKAR_LIPOPROTEIN"/>
    <property type="match status" value="1"/>
</dbReference>
<proteinExistence type="inferred from homology"/>
<dbReference type="PANTHER" id="PTHR32282">
    <property type="entry name" value="BINDING PROTEIN TRANSPEPTIDASE, PUTATIVE-RELATED"/>
    <property type="match status" value="1"/>
</dbReference>
<protein>
    <recommendedName>
        <fullName evidence="10">peptidoglycan glycosyltransferase</fullName>
        <ecNumber evidence="10">2.4.99.28</ecNumber>
    </recommendedName>
</protein>
<dbReference type="InterPro" id="IPR036950">
    <property type="entry name" value="PBP_transglycosylase"/>
</dbReference>
<dbReference type="KEGG" id="mpsy:CEK71_16170"/>
<evidence type="ECO:0000259" key="15">
    <source>
        <dbReference type="Pfam" id="PF06832"/>
    </source>
</evidence>
<organism evidence="16 17">
    <name type="scientific">Methylovulum psychrotolerans</name>
    <dbReference type="NCBI Taxonomy" id="1704499"/>
    <lineage>
        <taxon>Bacteria</taxon>
        <taxon>Pseudomonadati</taxon>
        <taxon>Pseudomonadota</taxon>
        <taxon>Gammaproteobacteria</taxon>
        <taxon>Methylococcales</taxon>
        <taxon>Methylococcaceae</taxon>
        <taxon>Methylovulum</taxon>
    </lineage>
</organism>
<evidence type="ECO:0000256" key="9">
    <source>
        <dbReference type="ARBA" id="ARBA00023268"/>
    </source>
</evidence>
<dbReference type="NCBIfam" id="TIGR02073">
    <property type="entry name" value="PBP_1c"/>
    <property type="match status" value="1"/>
</dbReference>
<evidence type="ECO:0000256" key="1">
    <source>
        <dbReference type="ARBA" id="ARBA00004752"/>
    </source>
</evidence>
<dbReference type="InterPro" id="IPR023346">
    <property type="entry name" value="Lysozyme-like_dom_sf"/>
</dbReference>
<comment type="catalytic activity">
    <reaction evidence="11">
        <text>[GlcNAc-(1-&gt;4)-Mur2Ac(oyl-L-Ala-gamma-D-Glu-L-Lys-D-Ala-D-Ala)](n)-di-trans,octa-cis-undecaprenyl diphosphate + beta-D-GlcNAc-(1-&gt;4)-Mur2Ac(oyl-L-Ala-gamma-D-Glu-L-Lys-D-Ala-D-Ala)-di-trans,octa-cis-undecaprenyl diphosphate = [GlcNAc-(1-&gt;4)-Mur2Ac(oyl-L-Ala-gamma-D-Glu-L-Lys-D-Ala-D-Ala)](n+1)-di-trans,octa-cis-undecaprenyl diphosphate + di-trans,octa-cis-undecaprenyl diphosphate + H(+)</text>
        <dbReference type="Rhea" id="RHEA:23708"/>
        <dbReference type="Rhea" id="RHEA-COMP:9602"/>
        <dbReference type="Rhea" id="RHEA-COMP:9603"/>
        <dbReference type="ChEBI" id="CHEBI:15378"/>
        <dbReference type="ChEBI" id="CHEBI:58405"/>
        <dbReference type="ChEBI" id="CHEBI:60033"/>
        <dbReference type="ChEBI" id="CHEBI:78435"/>
        <dbReference type="EC" id="2.4.99.28"/>
    </reaction>
</comment>
<keyword evidence="5" id="KW-0645">Protease</keyword>
<dbReference type="GO" id="GO:0008955">
    <property type="term" value="F:peptidoglycan glycosyltransferase activity"/>
    <property type="evidence" value="ECO:0007669"/>
    <property type="project" value="UniProtKB-EC"/>
</dbReference>
<dbReference type="UniPathway" id="UPA00219"/>
<keyword evidence="9" id="KW-0511">Multifunctional enzyme</keyword>
<dbReference type="Gene3D" id="1.10.3810.10">
    <property type="entry name" value="Biosynthetic peptidoglycan transglycosylase-like"/>
    <property type="match status" value="1"/>
</dbReference>
<sequence length="765" mass="83988">MIYRRYALGLAGCLLLAAVTACRFLPHPPLASFAPSSTAVLAADGSLLRLTLAADGQYRLWSPLADIPVPLQEAVKLQEDQWFAWHPGINPIALLRGAWATYSGGHRQGGSTLTMQLARLLYRLDTRHPSGKLRQICLALWLELRYSKAAIFEAYLNLAPYGHNIQGVSAASLIYFNKTVGQLALPEILTLAIIPQRPNASGGRDPVRARLFARWQQNHTVSTIDRQLQNLPVPLRRLAQLPFTAPHFTTQVLSQAGQSQPHQLHTTLQPDLQQLLHRHIQSYIRQYQHYGLRNTAAMLVDTRTMDVVALQGSADFYNPAILGQVNGVLAKRSPGSTLKPFVYGLALDQGLIHPLSILKDAPTAFGAFQPENFDGRFIGPLSVREALIRSRNIPALTVASQLSQPTFYNFLSSAGISKLQTPQHYGLSLILGGAELTMAELVTLYALLANHGELKPLNYLHHLATNPSQTNTLHLLSPEASYLVLDMLATNPRPDGLPSRAAVAWKTGTSWGFRDAWSIGVTGPYVLAVWLGNFDGSANPALVGIKAAAPLFFRLVDALHWARPAEFTATRHPPATLKQVRVCSASGELPNRWCPKTEPTWFIPGKSPIKISTLHQPVVVDNLTGKAVCPPYNAATSHTEVFEFWPSDVMQLFREAGIARRAAPEQHCQTSLVSGEPPHIRSPLTGGSYTLRRSRPTETIALQASSAGDTQTLYWFADQTFLGTTAATDPNGLAWRPDHPGLYSLSVVDDHNRSHQRPLKIDIIP</sequence>
<comment type="pathway">
    <text evidence="1">Cell wall biogenesis; peptidoglycan biosynthesis.</text>
</comment>
<evidence type="ECO:0000256" key="8">
    <source>
        <dbReference type="ARBA" id="ARBA00022801"/>
    </source>
</evidence>
<dbReference type="Pfam" id="PF06832">
    <property type="entry name" value="BiPBP_C"/>
    <property type="match status" value="1"/>
</dbReference>
<dbReference type="OrthoDB" id="9766909at2"/>
<keyword evidence="17" id="KW-1185">Reference proteome</keyword>
<evidence type="ECO:0000259" key="14">
    <source>
        <dbReference type="Pfam" id="PF00912"/>
    </source>
</evidence>
<feature type="domain" description="Glycosyl transferase family 51" evidence="14">
    <location>
        <begin position="55"/>
        <end position="201"/>
    </location>
</feature>
<dbReference type="GO" id="GO:0004180">
    <property type="term" value="F:carboxypeptidase activity"/>
    <property type="evidence" value="ECO:0007669"/>
    <property type="project" value="UniProtKB-KW"/>
</dbReference>
<keyword evidence="4" id="KW-0121">Carboxypeptidase</keyword>
<evidence type="ECO:0000256" key="2">
    <source>
        <dbReference type="ARBA" id="ARBA00007090"/>
    </source>
</evidence>
<evidence type="ECO:0000256" key="10">
    <source>
        <dbReference type="ARBA" id="ARBA00044770"/>
    </source>
</evidence>
<dbReference type="EC" id="2.4.99.28" evidence="10"/>
<reference evidence="16 17" key="1">
    <citation type="submission" date="2017-06" db="EMBL/GenBank/DDBJ databases">
        <title>Genome Sequencing of the methanotroph Methylovulum psychrotolerants str. HV10-M2 isolated from a high-altitude environment.</title>
        <authorList>
            <person name="Mateos-Rivera A."/>
        </authorList>
    </citation>
    <scope>NUCLEOTIDE SEQUENCE [LARGE SCALE GENOMIC DNA]</scope>
    <source>
        <strain evidence="16 17">HV10_M2</strain>
    </source>
</reference>
<keyword evidence="8" id="KW-0378">Hydrolase</keyword>
<dbReference type="InterPro" id="IPR011815">
    <property type="entry name" value="PBP_1c"/>
</dbReference>
<evidence type="ECO:0000256" key="12">
    <source>
        <dbReference type="SAM" id="SignalP"/>
    </source>
</evidence>
<dbReference type="RefSeq" id="WP_088620344.1">
    <property type="nucleotide sequence ID" value="NZ_CP022129.1"/>
</dbReference>
<dbReference type="GO" id="GO:0006508">
    <property type="term" value="P:proteolysis"/>
    <property type="evidence" value="ECO:0007669"/>
    <property type="project" value="UniProtKB-KW"/>
</dbReference>
<dbReference type="InterPro" id="IPR001460">
    <property type="entry name" value="PCN-bd_Tpept"/>
</dbReference>
<keyword evidence="7" id="KW-0808">Transferase</keyword>
<feature type="domain" description="Penicillin-binding protein transpeptidase" evidence="13">
    <location>
        <begin position="296"/>
        <end position="510"/>
    </location>
</feature>
<evidence type="ECO:0000256" key="4">
    <source>
        <dbReference type="ARBA" id="ARBA00022645"/>
    </source>
</evidence>
<comment type="similarity">
    <text evidence="2">In the C-terminal section; belongs to the transpeptidase family.</text>
</comment>
<dbReference type="AlphaFoldDB" id="A0A1Z4C1R3"/>
<evidence type="ECO:0000313" key="17">
    <source>
        <dbReference type="Proteomes" id="UP000197019"/>
    </source>
</evidence>
<dbReference type="GO" id="GO:0030288">
    <property type="term" value="C:outer membrane-bounded periplasmic space"/>
    <property type="evidence" value="ECO:0007669"/>
    <property type="project" value="TreeGrafter"/>
</dbReference>
<feature type="chain" id="PRO_5012712473" description="peptidoglycan glycosyltransferase" evidence="12">
    <location>
        <begin position="24"/>
        <end position="765"/>
    </location>
</feature>
<evidence type="ECO:0000256" key="11">
    <source>
        <dbReference type="ARBA" id="ARBA00049902"/>
    </source>
</evidence>
<accession>A0A1Z4C1R3</accession>
<feature type="signal peptide" evidence="12">
    <location>
        <begin position="1"/>
        <end position="23"/>
    </location>
</feature>
<keyword evidence="6" id="KW-0328">Glycosyltransferase</keyword>
<evidence type="ECO:0000256" key="6">
    <source>
        <dbReference type="ARBA" id="ARBA00022676"/>
    </source>
</evidence>
<dbReference type="InterPro" id="IPR050396">
    <property type="entry name" value="Glycosyltr_51/Transpeptidase"/>
</dbReference>
<evidence type="ECO:0000313" key="16">
    <source>
        <dbReference type="EMBL" id="ASF47472.1"/>
    </source>
</evidence>